<evidence type="ECO:0000256" key="2">
    <source>
        <dbReference type="ARBA" id="ARBA00023002"/>
    </source>
</evidence>
<dbReference type="InterPro" id="IPR051799">
    <property type="entry name" value="NADH_flavin_oxidoreductase"/>
</dbReference>
<sequence length="181" mass="18962">MSAPDVFAPARLGPLTLRNRIIKAATFEHMAPGALVSDDLIEFHRAHAAGGVGMTTVAYCAVAPEGRTERNQIWMRPEALEGLRRLTEAVHAEGAAVSAQIGHAGPVANGKSNGLPALAPTATFSPLSMQRIRRATAADIERITKAHADAALMAAEAGFDLPADHQGQPAVVTRRGHRGGP</sequence>
<evidence type="ECO:0000259" key="4">
    <source>
        <dbReference type="Pfam" id="PF00724"/>
    </source>
</evidence>
<keyword evidence="2" id="KW-0560">Oxidoreductase</keyword>
<evidence type="ECO:0000313" key="6">
    <source>
        <dbReference type="Proteomes" id="UP000236723"/>
    </source>
</evidence>
<accession>A0A1H6E8F5</accession>
<evidence type="ECO:0000256" key="3">
    <source>
        <dbReference type="SAM" id="MobiDB-lite"/>
    </source>
</evidence>
<reference evidence="6" key="1">
    <citation type="submission" date="2016-10" db="EMBL/GenBank/DDBJ databases">
        <authorList>
            <person name="Varghese N."/>
            <person name="Submissions S."/>
        </authorList>
    </citation>
    <scope>NUCLEOTIDE SEQUENCE [LARGE SCALE GENOMIC DNA]</scope>
    <source>
        <strain evidence="6">DSM 43163</strain>
    </source>
</reference>
<keyword evidence="6" id="KW-1185">Reference proteome</keyword>
<protein>
    <submittedName>
        <fullName evidence="5">NADH:flavin oxidoreductase / NADH oxidase family protein</fullName>
    </submittedName>
</protein>
<dbReference type="PANTHER" id="PTHR43656">
    <property type="entry name" value="BINDING OXIDOREDUCTASE, PUTATIVE (AFU_ORTHOLOGUE AFUA_2G08260)-RELATED"/>
    <property type="match status" value="1"/>
</dbReference>
<gene>
    <name evidence="5" type="ORF">SAMN04489712_14225</name>
</gene>
<feature type="region of interest" description="Disordered" evidence="3">
    <location>
        <begin position="162"/>
        <end position="181"/>
    </location>
</feature>
<proteinExistence type="predicted"/>
<dbReference type="InterPro" id="IPR013785">
    <property type="entry name" value="Aldolase_TIM"/>
</dbReference>
<dbReference type="Pfam" id="PF00724">
    <property type="entry name" value="Oxidored_FMN"/>
    <property type="match status" value="1"/>
</dbReference>
<dbReference type="GO" id="GO:0010181">
    <property type="term" value="F:FMN binding"/>
    <property type="evidence" value="ECO:0007669"/>
    <property type="project" value="InterPro"/>
</dbReference>
<dbReference type="AlphaFoldDB" id="A0A1H6E8F5"/>
<keyword evidence="1" id="KW-0285">Flavoprotein</keyword>
<name>A0A1H6E8F5_9ACTN</name>
<dbReference type="Gene3D" id="3.20.20.70">
    <property type="entry name" value="Aldolase class I"/>
    <property type="match status" value="1"/>
</dbReference>
<dbReference type="Proteomes" id="UP000236723">
    <property type="component" value="Unassembled WGS sequence"/>
</dbReference>
<dbReference type="RefSeq" id="WP_235018391.1">
    <property type="nucleotide sequence ID" value="NZ_FNVO01000042.1"/>
</dbReference>
<dbReference type="PANTHER" id="PTHR43656:SF2">
    <property type="entry name" value="BINDING OXIDOREDUCTASE, PUTATIVE (AFU_ORTHOLOGUE AFUA_2G08260)-RELATED"/>
    <property type="match status" value="1"/>
</dbReference>
<dbReference type="GO" id="GO:0016491">
    <property type="term" value="F:oxidoreductase activity"/>
    <property type="evidence" value="ECO:0007669"/>
    <property type="project" value="UniProtKB-KW"/>
</dbReference>
<dbReference type="EMBL" id="FNVO01000042">
    <property type="protein sequence ID" value="SEG94010.1"/>
    <property type="molecule type" value="Genomic_DNA"/>
</dbReference>
<dbReference type="InterPro" id="IPR001155">
    <property type="entry name" value="OxRdtase_FMN_N"/>
</dbReference>
<evidence type="ECO:0000256" key="1">
    <source>
        <dbReference type="ARBA" id="ARBA00022630"/>
    </source>
</evidence>
<evidence type="ECO:0000313" key="5">
    <source>
        <dbReference type="EMBL" id="SEG94010.1"/>
    </source>
</evidence>
<organism evidence="5 6">
    <name type="scientific">Thermomonospora echinospora</name>
    <dbReference type="NCBI Taxonomy" id="1992"/>
    <lineage>
        <taxon>Bacteria</taxon>
        <taxon>Bacillati</taxon>
        <taxon>Actinomycetota</taxon>
        <taxon>Actinomycetes</taxon>
        <taxon>Streptosporangiales</taxon>
        <taxon>Thermomonosporaceae</taxon>
        <taxon>Thermomonospora</taxon>
    </lineage>
</organism>
<feature type="domain" description="NADH:flavin oxidoreductase/NADH oxidase N-terminal" evidence="4">
    <location>
        <begin position="6"/>
        <end position="160"/>
    </location>
</feature>
<dbReference type="SUPFAM" id="SSF51395">
    <property type="entry name" value="FMN-linked oxidoreductases"/>
    <property type="match status" value="1"/>
</dbReference>